<keyword evidence="9" id="KW-0807">Transducer</keyword>
<evidence type="ECO:0000313" key="11">
    <source>
        <dbReference type="EnsemblMetazoa" id="AFAF005385-PA"/>
    </source>
</evidence>
<sequence>MSMLYRKLIASEEQFAKDRNPFAFAQYIATCYGIRYDPTAGVFHTSLWFSASVLFLVLSYGYKAYWSLTHTAHNLSLFLILCIVWELIGTVIRCKIFYRPVLVRLERFLADRSFRGDEAVYRTARSLVQRQNNRYLVAVIFILVLETAIFVRTNLINQLEFMLVFNNTPVGGLAVQTLYGCVTCYVGSMYLINFAIISVILNMFCVEMAILVNSFGRIDECFDRYRSVWDEPVRSVAREQAFFDKLQSLFKMNVQRHVELLEHLAQFRSILGPFSFIQYYGTFVVIAFFCSILTNDGITKLTVIYFIFMILLVLESYMFCHRMDNLNYLHTQIGSTLYELNWYSQLRYSVRFASQYRQIRKTMLIIMVRAQKPLSFTINGFGTISMRRFEDLMHSSYSLLTLLLQLKKRGLM</sequence>
<dbReference type="GO" id="GO:0005549">
    <property type="term" value="F:odorant binding"/>
    <property type="evidence" value="ECO:0007669"/>
    <property type="project" value="InterPro"/>
</dbReference>
<keyword evidence="12" id="KW-1185">Reference proteome</keyword>
<evidence type="ECO:0000256" key="4">
    <source>
        <dbReference type="ARBA" id="ARBA00022692"/>
    </source>
</evidence>
<evidence type="ECO:0000256" key="2">
    <source>
        <dbReference type="ARBA" id="ARBA00022475"/>
    </source>
</evidence>
<dbReference type="AlphaFoldDB" id="A0A182Q8W5"/>
<organism evidence="11 12">
    <name type="scientific">Anopheles farauti</name>
    <dbReference type="NCBI Taxonomy" id="69004"/>
    <lineage>
        <taxon>Eukaryota</taxon>
        <taxon>Metazoa</taxon>
        <taxon>Ecdysozoa</taxon>
        <taxon>Arthropoda</taxon>
        <taxon>Hexapoda</taxon>
        <taxon>Insecta</taxon>
        <taxon>Pterygota</taxon>
        <taxon>Neoptera</taxon>
        <taxon>Endopterygota</taxon>
        <taxon>Diptera</taxon>
        <taxon>Nematocera</taxon>
        <taxon>Culicoidea</taxon>
        <taxon>Culicidae</taxon>
        <taxon>Anophelinae</taxon>
        <taxon>Anopheles</taxon>
    </lineage>
</organism>
<accession>A0A182Q8W5</accession>
<evidence type="ECO:0008006" key="13">
    <source>
        <dbReference type="Google" id="ProtNLM"/>
    </source>
</evidence>
<dbReference type="EMBL" id="AXCN02001797">
    <property type="status" value="NOT_ANNOTATED_CDS"/>
    <property type="molecule type" value="Genomic_DNA"/>
</dbReference>
<evidence type="ECO:0000256" key="1">
    <source>
        <dbReference type="ARBA" id="ARBA00004651"/>
    </source>
</evidence>
<feature type="transmembrane region" description="Helical" evidence="10">
    <location>
        <begin position="276"/>
        <end position="295"/>
    </location>
</feature>
<comment type="subcellular location">
    <subcellularLocation>
        <location evidence="1">Cell membrane</location>
        <topology evidence="1">Multi-pass membrane protein</topology>
    </subcellularLocation>
</comment>
<reference evidence="11" key="2">
    <citation type="submission" date="2020-05" db="UniProtKB">
        <authorList>
            <consortium name="EnsemblMetazoa"/>
        </authorList>
    </citation>
    <scope>IDENTIFICATION</scope>
    <source>
        <strain evidence="11">FAR1</strain>
    </source>
</reference>
<dbReference type="PANTHER" id="PTHR21137">
    <property type="entry name" value="ODORANT RECEPTOR"/>
    <property type="match status" value="1"/>
</dbReference>
<keyword evidence="2" id="KW-1003">Cell membrane</keyword>
<reference evidence="12" key="1">
    <citation type="submission" date="2014-01" db="EMBL/GenBank/DDBJ databases">
        <title>The Genome Sequence of Anopheles farauti FAR1 (V2).</title>
        <authorList>
            <consortium name="The Broad Institute Genomics Platform"/>
            <person name="Neafsey D.E."/>
            <person name="Besansky N."/>
            <person name="Howell P."/>
            <person name="Walton C."/>
            <person name="Young S.K."/>
            <person name="Zeng Q."/>
            <person name="Gargeya S."/>
            <person name="Fitzgerald M."/>
            <person name="Haas B."/>
            <person name="Abouelleil A."/>
            <person name="Allen A.W."/>
            <person name="Alvarado L."/>
            <person name="Arachchi H.M."/>
            <person name="Berlin A.M."/>
            <person name="Chapman S.B."/>
            <person name="Gainer-Dewar J."/>
            <person name="Goldberg J."/>
            <person name="Griggs A."/>
            <person name="Gujja S."/>
            <person name="Hansen M."/>
            <person name="Howarth C."/>
            <person name="Imamovic A."/>
            <person name="Ireland A."/>
            <person name="Larimer J."/>
            <person name="McCowan C."/>
            <person name="Murphy C."/>
            <person name="Pearson M."/>
            <person name="Poon T.W."/>
            <person name="Priest M."/>
            <person name="Roberts A."/>
            <person name="Saif S."/>
            <person name="Shea T."/>
            <person name="Sisk P."/>
            <person name="Sykes S."/>
            <person name="Wortman J."/>
            <person name="Nusbaum C."/>
            <person name="Birren B."/>
        </authorList>
    </citation>
    <scope>NUCLEOTIDE SEQUENCE [LARGE SCALE GENOMIC DNA]</scope>
    <source>
        <strain evidence="12">FAR1</strain>
    </source>
</reference>
<keyword evidence="6 10" id="KW-1133">Transmembrane helix</keyword>
<dbReference type="GO" id="GO:0004984">
    <property type="term" value="F:olfactory receptor activity"/>
    <property type="evidence" value="ECO:0007669"/>
    <property type="project" value="InterPro"/>
</dbReference>
<feature type="transmembrane region" description="Helical" evidence="10">
    <location>
        <begin position="74"/>
        <end position="98"/>
    </location>
</feature>
<evidence type="ECO:0000313" key="12">
    <source>
        <dbReference type="Proteomes" id="UP000075886"/>
    </source>
</evidence>
<dbReference type="PANTHER" id="PTHR21137:SF35">
    <property type="entry name" value="ODORANT RECEPTOR 19A-RELATED"/>
    <property type="match status" value="1"/>
</dbReference>
<keyword evidence="7 10" id="KW-0472">Membrane</keyword>
<evidence type="ECO:0000256" key="10">
    <source>
        <dbReference type="SAM" id="Phobius"/>
    </source>
</evidence>
<proteinExistence type="predicted"/>
<protein>
    <recommendedName>
        <fullName evidence="13">Odorant receptor</fullName>
    </recommendedName>
</protein>
<keyword evidence="4 10" id="KW-0812">Transmembrane</keyword>
<dbReference type="InterPro" id="IPR004117">
    <property type="entry name" value="7tm6_olfct_rcpt"/>
</dbReference>
<keyword evidence="8" id="KW-0675">Receptor</keyword>
<evidence type="ECO:0000256" key="8">
    <source>
        <dbReference type="ARBA" id="ARBA00023170"/>
    </source>
</evidence>
<evidence type="ECO:0000256" key="6">
    <source>
        <dbReference type="ARBA" id="ARBA00022989"/>
    </source>
</evidence>
<name>A0A182Q8W5_9DIPT</name>
<evidence type="ECO:0000256" key="5">
    <source>
        <dbReference type="ARBA" id="ARBA00022725"/>
    </source>
</evidence>
<feature type="transmembrane region" description="Helical" evidence="10">
    <location>
        <begin position="177"/>
        <end position="201"/>
    </location>
</feature>
<feature type="transmembrane region" description="Helical" evidence="10">
    <location>
        <begin position="42"/>
        <end position="62"/>
    </location>
</feature>
<dbReference type="VEuPathDB" id="VectorBase:AFAF005385"/>
<dbReference type="Proteomes" id="UP000075886">
    <property type="component" value="Unassembled WGS sequence"/>
</dbReference>
<dbReference type="GO" id="GO:0007165">
    <property type="term" value="P:signal transduction"/>
    <property type="evidence" value="ECO:0007669"/>
    <property type="project" value="UniProtKB-KW"/>
</dbReference>
<dbReference type="GO" id="GO:0005886">
    <property type="term" value="C:plasma membrane"/>
    <property type="evidence" value="ECO:0007669"/>
    <property type="project" value="UniProtKB-SubCell"/>
</dbReference>
<dbReference type="EnsemblMetazoa" id="AFAF005385-RA">
    <property type="protein sequence ID" value="AFAF005385-PA"/>
    <property type="gene ID" value="AFAF005385"/>
</dbReference>
<evidence type="ECO:0000256" key="7">
    <source>
        <dbReference type="ARBA" id="ARBA00023136"/>
    </source>
</evidence>
<dbReference type="Pfam" id="PF02949">
    <property type="entry name" value="7tm_6"/>
    <property type="match status" value="1"/>
</dbReference>
<evidence type="ECO:0000256" key="9">
    <source>
        <dbReference type="ARBA" id="ARBA00023224"/>
    </source>
</evidence>
<feature type="transmembrane region" description="Helical" evidence="10">
    <location>
        <begin position="301"/>
        <end position="320"/>
    </location>
</feature>
<keyword evidence="3" id="KW-0716">Sensory transduction</keyword>
<feature type="transmembrane region" description="Helical" evidence="10">
    <location>
        <begin position="135"/>
        <end position="157"/>
    </location>
</feature>
<evidence type="ECO:0000256" key="3">
    <source>
        <dbReference type="ARBA" id="ARBA00022606"/>
    </source>
</evidence>
<keyword evidence="5" id="KW-0552">Olfaction</keyword>